<dbReference type="PANTHER" id="PTHR34666:SF1">
    <property type="entry name" value="OS02G0554800 PROTEIN"/>
    <property type="match status" value="1"/>
</dbReference>
<accession>A0A9P0ZS20</accession>
<evidence type="ECO:0000313" key="3">
    <source>
        <dbReference type="Proteomes" id="UP001152484"/>
    </source>
</evidence>
<organism evidence="2 3">
    <name type="scientific">Cuscuta europaea</name>
    <name type="common">European dodder</name>
    <dbReference type="NCBI Taxonomy" id="41803"/>
    <lineage>
        <taxon>Eukaryota</taxon>
        <taxon>Viridiplantae</taxon>
        <taxon>Streptophyta</taxon>
        <taxon>Embryophyta</taxon>
        <taxon>Tracheophyta</taxon>
        <taxon>Spermatophyta</taxon>
        <taxon>Magnoliopsida</taxon>
        <taxon>eudicotyledons</taxon>
        <taxon>Gunneridae</taxon>
        <taxon>Pentapetalae</taxon>
        <taxon>asterids</taxon>
        <taxon>lamiids</taxon>
        <taxon>Solanales</taxon>
        <taxon>Convolvulaceae</taxon>
        <taxon>Cuscuteae</taxon>
        <taxon>Cuscuta</taxon>
        <taxon>Cuscuta subgen. Cuscuta</taxon>
    </lineage>
</organism>
<feature type="compositionally biased region" description="Polar residues" evidence="1">
    <location>
        <begin position="40"/>
        <end position="49"/>
    </location>
</feature>
<protein>
    <submittedName>
        <fullName evidence="2">Uncharacterized protein</fullName>
    </submittedName>
</protein>
<name>A0A9P0ZS20_CUSEU</name>
<feature type="compositionally biased region" description="Basic and acidic residues" evidence="1">
    <location>
        <begin position="59"/>
        <end position="70"/>
    </location>
</feature>
<dbReference type="AlphaFoldDB" id="A0A9P0ZS20"/>
<feature type="region of interest" description="Disordered" evidence="1">
    <location>
        <begin position="40"/>
        <end position="70"/>
    </location>
</feature>
<sequence length="175" mass="20227">MAATQTIIAIDDQDFSFPTTLESPPPPLFLDLPPAWWRSTAATSNSENPMKNGEQEEENDRKGFSLSKKEVSKIAQRRSFSCIEGRTKRREYGDEEEKMDMLWEDFNDDYYKRSCREFSTLGKLEFECLQSLKLSSNKPIKRPAGMVFVMKVLIKKVFLLHNSDNPSLKKLNPHN</sequence>
<evidence type="ECO:0000313" key="2">
    <source>
        <dbReference type="EMBL" id="CAH9113004.1"/>
    </source>
</evidence>
<dbReference type="PANTHER" id="PTHR34666">
    <property type="entry name" value="EXPRESSED PROTEIN"/>
    <property type="match status" value="1"/>
</dbReference>
<proteinExistence type="predicted"/>
<dbReference type="Proteomes" id="UP001152484">
    <property type="component" value="Unassembled WGS sequence"/>
</dbReference>
<gene>
    <name evidence="2" type="ORF">CEURO_LOCUS19836</name>
</gene>
<dbReference type="OrthoDB" id="1917400at2759"/>
<evidence type="ECO:0000256" key="1">
    <source>
        <dbReference type="SAM" id="MobiDB-lite"/>
    </source>
</evidence>
<comment type="caution">
    <text evidence="2">The sequence shown here is derived from an EMBL/GenBank/DDBJ whole genome shotgun (WGS) entry which is preliminary data.</text>
</comment>
<keyword evidence="3" id="KW-1185">Reference proteome</keyword>
<reference evidence="2" key="1">
    <citation type="submission" date="2022-07" db="EMBL/GenBank/DDBJ databases">
        <authorList>
            <person name="Macas J."/>
            <person name="Novak P."/>
            <person name="Neumann P."/>
        </authorList>
    </citation>
    <scope>NUCLEOTIDE SEQUENCE</scope>
</reference>
<dbReference type="EMBL" id="CAMAPE010000060">
    <property type="protein sequence ID" value="CAH9113004.1"/>
    <property type="molecule type" value="Genomic_DNA"/>
</dbReference>